<feature type="domain" description="6-hydroxymethylpterin diphosphokinase MptE-like" evidence="1">
    <location>
        <begin position="197"/>
        <end position="365"/>
    </location>
</feature>
<dbReference type="RefSeq" id="WP_216456132.1">
    <property type="nucleotide sequence ID" value="NZ_JAHLQL010000001.1"/>
</dbReference>
<evidence type="ECO:0000313" key="2">
    <source>
        <dbReference type="EMBL" id="MBU5591098.1"/>
    </source>
</evidence>
<dbReference type="PANTHER" id="PTHR41786">
    <property type="entry name" value="MOTILITY ACCESSORY FACTOR MAF"/>
    <property type="match status" value="1"/>
</dbReference>
<dbReference type="InterPro" id="IPR002826">
    <property type="entry name" value="MptE-like"/>
</dbReference>
<evidence type="ECO:0000313" key="3">
    <source>
        <dbReference type="Proteomes" id="UP000736583"/>
    </source>
</evidence>
<dbReference type="PANTHER" id="PTHR41786:SF1">
    <property type="entry name" value="6-HYDROXYMETHYLPTERIN DIPHOSPHOKINASE MPTE-LIKE DOMAIN-CONTAINING PROTEIN"/>
    <property type="match status" value="1"/>
</dbReference>
<dbReference type="Pfam" id="PF01973">
    <property type="entry name" value="MptE-like"/>
    <property type="match status" value="1"/>
</dbReference>
<accession>A0ABS6F0E7</accession>
<reference evidence="2 3" key="1">
    <citation type="submission" date="2021-06" db="EMBL/GenBank/DDBJ databases">
        <authorList>
            <person name="Sun Q."/>
            <person name="Li D."/>
        </authorList>
    </citation>
    <scope>NUCLEOTIDE SEQUENCE [LARGE SCALE GENOMIC DNA]</scope>
    <source>
        <strain evidence="2 3">MSJ-4</strain>
    </source>
</reference>
<keyword evidence="3" id="KW-1185">Reference proteome</keyword>
<comment type="caution">
    <text evidence="2">The sequence shown here is derived from an EMBL/GenBank/DDBJ whole genome shotgun (WGS) entry which is preliminary data.</text>
</comment>
<name>A0ABS6F0E7_9CLOT</name>
<protein>
    <submittedName>
        <fullName evidence="2">DUF115 domain-containing protein</fullName>
    </submittedName>
</protein>
<sequence length="596" mass="68406">MEVLTTYLKEIMEDKDINTDEVILEKSKDNKNIFKVKYNEKFKYIGSKYNVQQDIDNLCEDFKDINLDTIIIIFGLSTGEHIKKIKEILNKFNRVLVIEPDKRVLKSFLTLEKSKDILEDERISIIAFEEKNLKDYIAGFIGHESNYNNIKVRFYANYDKLYLSEYTSFLRTLKDTLRFIETNVVTETILGKNFMESYLNNIKHISDSYTINDVKDKFKGFTAIIVSAGPSLEKNIHNLRNLKDNAIIICGNRTLKPLMESGITPHFMCAVDCNDLLYEMTSDYLYKGVPLVFTETTNPKLVEAQEGPKLFFKYGVVDTNIENVFGKTIGSLYSGGSVAHSSIDFAKYLGCTSIIFIGQDLAYTENKHHANIAETSGDKNLNYNQDLIKVKSIDGGTVHTTRVLDGFRKNFEEYIEEEKEIKFINATEGGANIEGTEVMTLEEAINKYAVKPGVSKTISEVLSLKNSVNENKDIIKKNLIRDYESIIEMGKTLEKLRKTIKDSLDSKSTKKIKKTQRLIADVNKKLDNDSYMKFLNFLTLEIINRSPVYFRYEESKVEIENAKNILKGFYKLYGDFIKCIEDVKAKIEACITEQDL</sequence>
<dbReference type="EMBL" id="JAHLQL010000001">
    <property type="protein sequence ID" value="MBU5591098.1"/>
    <property type="molecule type" value="Genomic_DNA"/>
</dbReference>
<organism evidence="2 3">
    <name type="scientific">Clostridium simiarum</name>
    <dbReference type="NCBI Taxonomy" id="2841506"/>
    <lineage>
        <taxon>Bacteria</taxon>
        <taxon>Bacillati</taxon>
        <taxon>Bacillota</taxon>
        <taxon>Clostridia</taxon>
        <taxon>Eubacteriales</taxon>
        <taxon>Clostridiaceae</taxon>
        <taxon>Clostridium</taxon>
    </lineage>
</organism>
<dbReference type="Proteomes" id="UP000736583">
    <property type="component" value="Unassembled WGS sequence"/>
</dbReference>
<gene>
    <name evidence="2" type="ORF">KQI89_04920</name>
</gene>
<evidence type="ECO:0000259" key="1">
    <source>
        <dbReference type="Pfam" id="PF01973"/>
    </source>
</evidence>
<proteinExistence type="predicted"/>